<dbReference type="STRING" id="857265.WG78_18715"/>
<gene>
    <name evidence="5" type="primary">ydaM_2</name>
    <name evidence="5" type="ORF">WG78_18715</name>
</gene>
<protein>
    <recommendedName>
        <fullName evidence="1">diguanylate cyclase</fullName>
        <ecNumber evidence="1">2.7.7.65</ecNumber>
    </recommendedName>
</protein>
<dbReference type="PROSITE" id="PS50887">
    <property type="entry name" value="GGDEF"/>
    <property type="match status" value="1"/>
</dbReference>
<dbReference type="NCBIfam" id="TIGR00254">
    <property type="entry name" value="GGDEF"/>
    <property type="match status" value="1"/>
</dbReference>
<keyword evidence="3" id="KW-0802">TPR repeat</keyword>
<evidence type="ECO:0000256" key="2">
    <source>
        <dbReference type="ARBA" id="ARBA00034247"/>
    </source>
</evidence>
<keyword evidence="5" id="KW-0808">Transferase</keyword>
<keyword evidence="6" id="KW-1185">Reference proteome</keyword>
<evidence type="ECO:0000256" key="1">
    <source>
        <dbReference type="ARBA" id="ARBA00012528"/>
    </source>
</evidence>
<dbReference type="SUPFAM" id="SSF55073">
    <property type="entry name" value="Nucleotide cyclase"/>
    <property type="match status" value="1"/>
</dbReference>
<comment type="caution">
    <text evidence="5">The sequence shown here is derived from an EMBL/GenBank/DDBJ whole genome shotgun (WGS) entry which is preliminary data.</text>
</comment>
<dbReference type="SMART" id="SM00028">
    <property type="entry name" value="TPR"/>
    <property type="match status" value="3"/>
</dbReference>
<dbReference type="Pfam" id="PF00990">
    <property type="entry name" value="GGDEF"/>
    <property type="match status" value="1"/>
</dbReference>
<dbReference type="SUPFAM" id="SSF48452">
    <property type="entry name" value="TPR-like"/>
    <property type="match status" value="1"/>
</dbReference>
<dbReference type="InterPro" id="IPR050469">
    <property type="entry name" value="Diguanylate_Cyclase"/>
</dbReference>
<evidence type="ECO:0000313" key="6">
    <source>
        <dbReference type="Proteomes" id="UP000037939"/>
    </source>
</evidence>
<dbReference type="PATRIC" id="fig|857265.3.peg.3828"/>
<dbReference type="Proteomes" id="UP000037939">
    <property type="component" value="Unassembled WGS sequence"/>
</dbReference>
<sequence length="542" mass="60267">MSMQLAPASPDVAQLLAQAEALYLPQCELSLPLAEQAAHLAATLGDEAGEAAALWLWGRCLNVLQGGEAAQPVLRRALTMATHLDNAFARARANHALAEALASGGDDSRALSHWLDCLEDALSTQQIGLFIEATLGLGNLYVIHEDHENAFRYHTIASDFSRLHDNQDLRAKAALHLAADLIKLDRLPVAESVLRRAQQDLILPLRRDWLAEIHNYLGAIALRQNQFDAAREHLEQAYQINLDTGLMWGQIVNLTGLGKLLLRSGDGQTAERYLLQALKAVEKLHAPHLVQDIHEQLALLYEQRGDDVRAVMHYIGFHEHYMQRVNQGVAGKLAQLSSRRLANLEIRLRLLGSEFELNRLREANRETDLRVQALQDAAYRDALTGVMNRRALDESLPGMIEAAQQTGEALSMLVLDFDHFKLINDRWSHQVGDQVLRTGATVLQASLREHDLAARYGGEEFVLVLRNTALDLARNVAERIRARVETEAWHHIERGLQATVSVGVAQWQSAESAGAWFSRADAALYDAKRRGRNRVSVAGADR</sequence>
<feature type="repeat" description="TPR" evidence="3">
    <location>
        <begin position="211"/>
        <end position="244"/>
    </location>
</feature>
<dbReference type="FunFam" id="3.30.70.270:FF:000001">
    <property type="entry name" value="Diguanylate cyclase domain protein"/>
    <property type="match status" value="1"/>
</dbReference>
<reference evidence="5 6" key="1">
    <citation type="submission" date="2015-07" db="EMBL/GenBank/DDBJ databases">
        <title>Draft genome sequence of the Amantichitinum ursilacus IGB-41, a new chitin-degrading bacterium.</title>
        <authorList>
            <person name="Kirstahler P."/>
            <person name="Guenther M."/>
            <person name="Grumaz C."/>
            <person name="Rupp S."/>
            <person name="Zibek S."/>
            <person name="Sohn K."/>
        </authorList>
    </citation>
    <scope>NUCLEOTIDE SEQUENCE [LARGE SCALE GENOMIC DNA]</scope>
    <source>
        <strain evidence="5 6">IGB-41</strain>
    </source>
</reference>
<evidence type="ECO:0000259" key="4">
    <source>
        <dbReference type="PROSITE" id="PS50887"/>
    </source>
</evidence>
<dbReference type="PROSITE" id="PS50005">
    <property type="entry name" value="TPR"/>
    <property type="match status" value="1"/>
</dbReference>
<dbReference type="InterPro" id="IPR043128">
    <property type="entry name" value="Rev_trsase/Diguanyl_cyclase"/>
</dbReference>
<dbReference type="Gene3D" id="3.30.70.270">
    <property type="match status" value="1"/>
</dbReference>
<evidence type="ECO:0000256" key="3">
    <source>
        <dbReference type="PROSITE-ProRule" id="PRU00339"/>
    </source>
</evidence>
<dbReference type="InterPro" id="IPR029787">
    <property type="entry name" value="Nucleotide_cyclase"/>
</dbReference>
<feature type="domain" description="GGDEF" evidence="4">
    <location>
        <begin position="408"/>
        <end position="540"/>
    </location>
</feature>
<dbReference type="PANTHER" id="PTHR45138">
    <property type="entry name" value="REGULATORY COMPONENTS OF SENSORY TRANSDUCTION SYSTEM"/>
    <property type="match status" value="1"/>
</dbReference>
<dbReference type="OrthoDB" id="8522032at2"/>
<dbReference type="SMART" id="SM00267">
    <property type="entry name" value="GGDEF"/>
    <property type="match status" value="1"/>
</dbReference>
<organism evidence="5 6">
    <name type="scientific">Amantichitinum ursilacus</name>
    <dbReference type="NCBI Taxonomy" id="857265"/>
    <lineage>
        <taxon>Bacteria</taxon>
        <taxon>Pseudomonadati</taxon>
        <taxon>Pseudomonadota</taxon>
        <taxon>Betaproteobacteria</taxon>
        <taxon>Neisseriales</taxon>
        <taxon>Chitinibacteraceae</taxon>
        <taxon>Amantichitinum</taxon>
    </lineage>
</organism>
<dbReference type="InterPro" id="IPR011990">
    <property type="entry name" value="TPR-like_helical_dom_sf"/>
</dbReference>
<dbReference type="InterPro" id="IPR019734">
    <property type="entry name" value="TPR_rpt"/>
</dbReference>
<dbReference type="PANTHER" id="PTHR45138:SF9">
    <property type="entry name" value="DIGUANYLATE CYCLASE DGCM-RELATED"/>
    <property type="match status" value="1"/>
</dbReference>
<dbReference type="Gene3D" id="1.25.40.10">
    <property type="entry name" value="Tetratricopeptide repeat domain"/>
    <property type="match status" value="2"/>
</dbReference>
<comment type="catalytic activity">
    <reaction evidence="2">
        <text>2 GTP = 3',3'-c-di-GMP + 2 diphosphate</text>
        <dbReference type="Rhea" id="RHEA:24898"/>
        <dbReference type="ChEBI" id="CHEBI:33019"/>
        <dbReference type="ChEBI" id="CHEBI:37565"/>
        <dbReference type="ChEBI" id="CHEBI:58805"/>
        <dbReference type="EC" id="2.7.7.65"/>
    </reaction>
</comment>
<dbReference type="CDD" id="cd01949">
    <property type="entry name" value="GGDEF"/>
    <property type="match status" value="1"/>
</dbReference>
<dbReference type="RefSeq" id="WP_083459367.1">
    <property type="nucleotide sequence ID" value="NZ_LAQT01000032.1"/>
</dbReference>
<accession>A0A0N0GLQ5</accession>
<dbReference type="AlphaFoldDB" id="A0A0N0GLQ5"/>
<dbReference type="GO" id="GO:0052621">
    <property type="term" value="F:diguanylate cyclase activity"/>
    <property type="evidence" value="ECO:0007669"/>
    <property type="project" value="UniProtKB-EC"/>
</dbReference>
<proteinExistence type="predicted"/>
<dbReference type="InterPro" id="IPR000160">
    <property type="entry name" value="GGDEF_dom"/>
</dbReference>
<name>A0A0N0GLQ5_9NEIS</name>
<keyword evidence="5" id="KW-0548">Nucleotidyltransferase</keyword>
<dbReference type="EC" id="2.7.7.65" evidence="1"/>
<evidence type="ECO:0000313" key="5">
    <source>
        <dbReference type="EMBL" id="KPC50128.1"/>
    </source>
</evidence>
<dbReference type="EMBL" id="LAQT01000032">
    <property type="protein sequence ID" value="KPC50128.1"/>
    <property type="molecule type" value="Genomic_DNA"/>
</dbReference>